<evidence type="ECO:0000256" key="1">
    <source>
        <dbReference type="ARBA" id="ARBA00022679"/>
    </source>
</evidence>
<dbReference type="PANTHER" id="PTHR10584:SF166">
    <property type="entry name" value="RIBOKINASE"/>
    <property type="match status" value="1"/>
</dbReference>
<evidence type="ECO:0000313" key="4">
    <source>
        <dbReference type="EMBL" id="MCO1656986.1"/>
    </source>
</evidence>
<organism evidence="4 5">
    <name type="scientific">Pseudonocardia humida</name>
    <dbReference type="NCBI Taxonomy" id="2800819"/>
    <lineage>
        <taxon>Bacteria</taxon>
        <taxon>Bacillati</taxon>
        <taxon>Actinomycetota</taxon>
        <taxon>Actinomycetes</taxon>
        <taxon>Pseudonocardiales</taxon>
        <taxon>Pseudonocardiaceae</taxon>
        <taxon>Pseudonocardia</taxon>
    </lineage>
</organism>
<dbReference type="Pfam" id="PF00294">
    <property type="entry name" value="PfkB"/>
    <property type="match status" value="1"/>
</dbReference>
<dbReference type="EMBL" id="JAGSOV010000039">
    <property type="protein sequence ID" value="MCO1656986.1"/>
    <property type="molecule type" value="Genomic_DNA"/>
</dbReference>
<keyword evidence="2 4" id="KW-0418">Kinase</keyword>
<dbReference type="GO" id="GO:0008972">
    <property type="term" value="F:phosphomethylpyrimidine kinase activity"/>
    <property type="evidence" value="ECO:0007669"/>
    <property type="project" value="UniProtKB-EC"/>
</dbReference>
<dbReference type="PRINTS" id="PR00990">
    <property type="entry name" value="RIBOKINASE"/>
</dbReference>
<evidence type="ECO:0000259" key="3">
    <source>
        <dbReference type="Pfam" id="PF00294"/>
    </source>
</evidence>
<name>A0ABT1A1V0_9PSEU</name>
<keyword evidence="1 4" id="KW-0808">Transferase</keyword>
<feature type="domain" description="Carbohydrate kinase PfkB" evidence="3">
    <location>
        <begin position="2"/>
        <end position="289"/>
    </location>
</feature>
<gene>
    <name evidence="4" type="ORF">KDL28_18150</name>
</gene>
<keyword evidence="5" id="KW-1185">Reference proteome</keyword>
<dbReference type="InterPro" id="IPR029056">
    <property type="entry name" value="Ribokinase-like"/>
</dbReference>
<dbReference type="RefSeq" id="WP_252440249.1">
    <property type="nucleotide sequence ID" value="NZ_JAGSOV010000039.1"/>
</dbReference>
<dbReference type="Proteomes" id="UP001165283">
    <property type="component" value="Unassembled WGS sequence"/>
</dbReference>
<dbReference type="PANTHER" id="PTHR10584">
    <property type="entry name" value="SUGAR KINASE"/>
    <property type="match status" value="1"/>
</dbReference>
<reference evidence="4" key="1">
    <citation type="submission" date="2021-04" db="EMBL/GenBank/DDBJ databases">
        <title>Pseudonocardia sp. nov., isolated from sandy soil of mangrove forest.</title>
        <authorList>
            <person name="Zan Z."/>
            <person name="Huang R."/>
            <person name="Liu W."/>
        </authorList>
    </citation>
    <scope>NUCLEOTIDE SEQUENCE</scope>
    <source>
        <strain evidence="4">S2-4</strain>
    </source>
</reference>
<dbReference type="Gene3D" id="3.40.1190.20">
    <property type="match status" value="1"/>
</dbReference>
<dbReference type="InterPro" id="IPR002139">
    <property type="entry name" value="Ribo/fructo_kinase"/>
</dbReference>
<evidence type="ECO:0000313" key="5">
    <source>
        <dbReference type="Proteomes" id="UP001165283"/>
    </source>
</evidence>
<protein>
    <submittedName>
        <fullName evidence="4">Bifunctional hydroxymethylpyrimidine kinase/phosphomethylpyrimidine kinase</fullName>
        <ecNumber evidence="4">2.7.1.49</ecNumber>
        <ecNumber evidence="4">2.7.4.7</ecNumber>
    </submittedName>
</protein>
<sequence length="295" mass="30290">MDVVVVGQLARDLVLRVPRLPDAGSAADVRERREVLGGKGANCAVAVARAGVRVGLLAVAGSDEVADRLLAQAADDGVDTRHVVRRPDTATGLIVEVLEDDGRWRYLQHLPDAVLLTPDDVRPAEPAVAGARAVVLQAQQPGAALLRCARVAATDALVVLDGAPEPDARAALLAAVDVLRADPAEAALLLDEDLATDDVERVRAAAHRLLDTGPSVVALGVEGAGNVVAWADGELFVPFDDTPVVDTTGGGDTLTAVLTVALLDGDDPGRALRRAAEATAGTVSHAGGRPAPHGR</sequence>
<comment type="caution">
    <text evidence="4">The sequence shown here is derived from an EMBL/GenBank/DDBJ whole genome shotgun (WGS) entry which is preliminary data.</text>
</comment>
<proteinExistence type="predicted"/>
<evidence type="ECO:0000256" key="2">
    <source>
        <dbReference type="ARBA" id="ARBA00022777"/>
    </source>
</evidence>
<dbReference type="InterPro" id="IPR011611">
    <property type="entry name" value="PfkB_dom"/>
</dbReference>
<dbReference type="SUPFAM" id="SSF53613">
    <property type="entry name" value="Ribokinase-like"/>
    <property type="match status" value="1"/>
</dbReference>
<dbReference type="EC" id="2.7.4.7" evidence="4"/>
<dbReference type="GO" id="GO:0008902">
    <property type="term" value="F:hydroxymethylpyrimidine kinase activity"/>
    <property type="evidence" value="ECO:0007669"/>
    <property type="project" value="UniProtKB-EC"/>
</dbReference>
<accession>A0ABT1A1V0</accession>
<dbReference type="EC" id="2.7.1.49" evidence="4"/>